<reference evidence="1" key="2">
    <citation type="submission" date="2025-08" db="UniProtKB">
        <authorList>
            <consortium name="Ensembl"/>
        </authorList>
    </citation>
    <scope>IDENTIFICATION</scope>
</reference>
<dbReference type="Proteomes" id="UP000694547">
    <property type="component" value="Chromosome 17"/>
</dbReference>
<keyword evidence="2" id="KW-1185">Reference proteome</keyword>
<dbReference type="AlphaFoldDB" id="A0A8C8U975"/>
<evidence type="ECO:0000313" key="1">
    <source>
        <dbReference type="Ensembl" id="ENSPEMP00000031729.1"/>
    </source>
</evidence>
<proteinExistence type="predicted"/>
<name>A0A8C8U975_PERMB</name>
<dbReference type="Ensembl" id="ENSPEMT00000038167.1">
    <property type="protein sequence ID" value="ENSPEMP00000031729.1"/>
    <property type="gene ID" value="ENSPEMG00000029214.1"/>
</dbReference>
<reference evidence="1" key="3">
    <citation type="submission" date="2025-09" db="UniProtKB">
        <authorList>
            <consortium name="Ensembl"/>
        </authorList>
    </citation>
    <scope>IDENTIFICATION</scope>
</reference>
<accession>A0A8C8U975</accession>
<dbReference type="GeneTree" id="ENSGT01150000287852"/>
<sequence length="66" mass="7704">MGHNHNQLVLLMTNGLKITNHLLLSKSHSISNCSYHNPNPMKLYRSNHTNYFPWTHLITTILSNKY</sequence>
<evidence type="ECO:0000313" key="2">
    <source>
        <dbReference type="Proteomes" id="UP000694547"/>
    </source>
</evidence>
<organism evidence="1 2">
    <name type="scientific">Peromyscus maniculatus bairdii</name>
    <name type="common">Prairie deer mouse</name>
    <dbReference type="NCBI Taxonomy" id="230844"/>
    <lineage>
        <taxon>Eukaryota</taxon>
        <taxon>Metazoa</taxon>
        <taxon>Chordata</taxon>
        <taxon>Craniata</taxon>
        <taxon>Vertebrata</taxon>
        <taxon>Euteleostomi</taxon>
        <taxon>Mammalia</taxon>
        <taxon>Eutheria</taxon>
        <taxon>Euarchontoglires</taxon>
        <taxon>Glires</taxon>
        <taxon>Rodentia</taxon>
        <taxon>Myomorpha</taxon>
        <taxon>Muroidea</taxon>
        <taxon>Cricetidae</taxon>
        <taxon>Neotominae</taxon>
        <taxon>Peromyscus</taxon>
    </lineage>
</organism>
<protein>
    <submittedName>
        <fullName evidence="1">Uncharacterized protein</fullName>
    </submittedName>
</protein>
<reference evidence="1 2" key="1">
    <citation type="submission" date="2018-10" db="EMBL/GenBank/DDBJ databases">
        <title>Improved assembly of the deer mouse Peromyscus maniculatus genome.</title>
        <authorList>
            <person name="Lassance J.-M."/>
            <person name="Hoekstra H.E."/>
        </authorList>
    </citation>
    <scope>NUCLEOTIDE SEQUENCE [LARGE SCALE GENOMIC DNA]</scope>
</reference>